<gene>
    <name evidence="13" type="ORF">AAT16_07190</name>
    <name evidence="14" type="ORF">SAMN05216235_0683</name>
</gene>
<dbReference type="Gene3D" id="1.10.600.10">
    <property type="entry name" value="Farnesyl Diphosphate Synthase"/>
    <property type="match status" value="1"/>
</dbReference>
<dbReference type="EMBL" id="FOTB01000001">
    <property type="protein sequence ID" value="SFK59465.1"/>
    <property type="molecule type" value="Genomic_DNA"/>
</dbReference>
<dbReference type="PROSITE" id="PS00723">
    <property type="entry name" value="POLYPRENYL_SYNTHASE_1"/>
    <property type="match status" value="1"/>
</dbReference>
<evidence type="ECO:0000256" key="11">
    <source>
        <dbReference type="ARBA" id="ARBA00049399"/>
    </source>
</evidence>
<dbReference type="InterPro" id="IPR008949">
    <property type="entry name" value="Isoprenoid_synthase_dom_sf"/>
</dbReference>
<dbReference type="InterPro" id="IPR000092">
    <property type="entry name" value="Polyprenyl_synt"/>
</dbReference>
<organism evidence="14 16">
    <name type="scientific">Salinicoccus halodurans</name>
    <dbReference type="NCBI Taxonomy" id="407035"/>
    <lineage>
        <taxon>Bacteria</taxon>
        <taxon>Bacillati</taxon>
        <taxon>Bacillota</taxon>
        <taxon>Bacilli</taxon>
        <taxon>Bacillales</taxon>
        <taxon>Staphylococcaceae</taxon>
        <taxon>Salinicoccus</taxon>
    </lineage>
</organism>
<dbReference type="SUPFAM" id="SSF48576">
    <property type="entry name" value="Terpenoid synthases"/>
    <property type="match status" value="1"/>
</dbReference>
<dbReference type="GO" id="GO:0005737">
    <property type="term" value="C:cytoplasm"/>
    <property type="evidence" value="ECO:0007669"/>
    <property type="project" value="UniProtKB-ARBA"/>
</dbReference>
<keyword evidence="15" id="KW-1185">Reference proteome</keyword>
<dbReference type="RefSeq" id="WP_046790220.1">
    <property type="nucleotide sequence ID" value="NZ_CP011366.1"/>
</dbReference>
<evidence type="ECO:0000256" key="5">
    <source>
        <dbReference type="ARBA" id="ARBA00022679"/>
    </source>
</evidence>
<protein>
    <recommendedName>
        <fullName evidence="4">Farnesyl diphosphate synthase</fullName>
        <ecNumber evidence="3">2.5.1.10</ecNumber>
    </recommendedName>
    <alternativeName>
        <fullName evidence="10">(2E,6E)-farnesyl diphosphate synthase</fullName>
    </alternativeName>
    <alternativeName>
        <fullName evidence="9">Geranyltranstransferase</fullName>
    </alternativeName>
</protein>
<dbReference type="Proteomes" id="UP000183090">
    <property type="component" value="Unassembled WGS sequence"/>
</dbReference>
<dbReference type="CDD" id="cd00685">
    <property type="entry name" value="Trans_IPPS_HT"/>
    <property type="match status" value="1"/>
</dbReference>
<dbReference type="PANTHER" id="PTHR43281:SF1">
    <property type="entry name" value="FARNESYL DIPHOSPHATE SYNTHASE"/>
    <property type="match status" value="1"/>
</dbReference>
<reference evidence="15" key="2">
    <citation type="submission" date="2015-04" db="EMBL/GenBank/DDBJ databases">
        <title>Complete genome sequence of Salinicoccus halodurans strain H3B36, isolated from the Qaidam basin of China.</title>
        <authorList>
            <person name="Ma Y."/>
            <person name="Jiang K."/>
            <person name="Xue Y."/>
        </authorList>
    </citation>
    <scope>NUCLEOTIDE SEQUENCE [LARGE SCALE GENOMIC DNA]</scope>
    <source>
        <strain evidence="15">H3B36</strain>
    </source>
</reference>
<dbReference type="InterPro" id="IPR053378">
    <property type="entry name" value="Prenyl_diphosphate_synthase"/>
</dbReference>
<evidence type="ECO:0000313" key="15">
    <source>
        <dbReference type="Proteomes" id="UP000034029"/>
    </source>
</evidence>
<dbReference type="PROSITE" id="PS00444">
    <property type="entry name" value="POLYPRENYL_SYNTHASE_2"/>
    <property type="match status" value="1"/>
</dbReference>
<dbReference type="KEGG" id="shv:AAT16_07190"/>
<keyword evidence="8" id="KW-0414">Isoprene biosynthesis</keyword>
<evidence type="ECO:0000256" key="6">
    <source>
        <dbReference type="ARBA" id="ARBA00022723"/>
    </source>
</evidence>
<dbReference type="SFLD" id="SFLDG01017">
    <property type="entry name" value="Polyprenyl_Transferase_Like"/>
    <property type="match status" value="1"/>
</dbReference>
<dbReference type="NCBIfam" id="NF045485">
    <property type="entry name" value="FPPsyn"/>
    <property type="match status" value="1"/>
</dbReference>
<dbReference type="GO" id="GO:0046872">
    <property type="term" value="F:metal ion binding"/>
    <property type="evidence" value="ECO:0007669"/>
    <property type="project" value="UniProtKB-KW"/>
</dbReference>
<evidence type="ECO:0000256" key="3">
    <source>
        <dbReference type="ARBA" id="ARBA00012439"/>
    </source>
</evidence>
<reference evidence="13 15" key="1">
    <citation type="journal article" date="2015" name="Int. J. Syst. Evol. Microbiol.">
        <title>Complete genome sequence of Salinicoccus halodurans H3B36, isolated from the Qaidam Basin in China.</title>
        <authorList>
            <person name="Jiang K."/>
            <person name="Xue Y."/>
            <person name="Ma Y."/>
        </authorList>
    </citation>
    <scope>NUCLEOTIDE SEQUENCE [LARGE SCALE GENOMIC DNA]</scope>
    <source>
        <strain evidence="13 15">H3B36</strain>
    </source>
</reference>
<evidence type="ECO:0000313" key="14">
    <source>
        <dbReference type="EMBL" id="SFK59465.1"/>
    </source>
</evidence>
<dbReference type="EC" id="2.5.1.10" evidence="3"/>
<evidence type="ECO:0000256" key="2">
    <source>
        <dbReference type="ARBA" id="ARBA00006706"/>
    </source>
</evidence>
<comment type="catalytic activity">
    <reaction evidence="11">
        <text>isopentenyl diphosphate + (2E)-geranyl diphosphate = (2E,6E)-farnesyl diphosphate + diphosphate</text>
        <dbReference type="Rhea" id="RHEA:19361"/>
        <dbReference type="ChEBI" id="CHEBI:33019"/>
        <dbReference type="ChEBI" id="CHEBI:58057"/>
        <dbReference type="ChEBI" id="CHEBI:128769"/>
        <dbReference type="ChEBI" id="CHEBI:175763"/>
        <dbReference type="EC" id="2.5.1.10"/>
    </reaction>
</comment>
<dbReference type="PANTHER" id="PTHR43281">
    <property type="entry name" value="FARNESYL DIPHOSPHATE SYNTHASE"/>
    <property type="match status" value="1"/>
</dbReference>
<comment type="cofactor">
    <cofactor evidence="1">
        <name>Mg(2+)</name>
        <dbReference type="ChEBI" id="CHEBI:18420"/>
    </cofactor>
</comment>
<dbReference type="EMBL" id="CP011366">
    <property type="protein sequence ID" value="AKG74034.1"/>
    <property type="molecule type" value="Genomic_DNA"/>
</dbReference>
<dbReference type="InterPro" id="IPR033749">
    <property type="entry name" value="Polyprenyl_synt_CS"/>
</dbReference>
<dbReference type="SFLD" id="SFLDS00005">
    <property type="entry name" value="Isoprenoid_Synthase_Type_I"/>
    <property type="match status" value="1"/>
</dbReference>
<evidence type="ECO:0000313" key="16">
    <source>
        <dbReference type="Proteomes" id="UP000183090"/>
    </source>
</evidence>
<evidence type="ECO:0000313" key="13">
    <source>
        <dbReference type="EMBL" id="AKG74034.1"/>
    </source>
</evidence>
<dbReference type="GO" id="GO:0016114">
    <property type="term" value="P:terpenoid biosynthetic process"/>
    <property type="evidence" value="ECO:0007669"/>
    <property type="project" value="UniProtKB-ARBA"/>
</dbReference>
<dbReference type="Pfam" id="PF00348">
    <property type="entry name" value="polyprenyl_synt"/>
    <property type="match status" value="1"/>
</dbReference>
<sequence length="292" mass="32094">MNEELKHYNDRAENLILNHLESGNVSKMIKDASIYSIQAGGKRFRPYLVFATLKSFGLDPAAGLSAAGAIEMIHTYSLIHDDLPAMDDDNYRRGQLTNHKVHGEAVAILAGDNLLTESFNVLAEDESLPADIRIQLVQVVSRAAGQSGMIGGQMLDIEAEGKNITMDELVMIHRHKTGKLIVAPIESAAIIAAADDETKALLLRFAEYLGILFQIRDDILDVEGDMSVTGKLSGSDARKEKVTYVSTYGLNGAKEQLELLKDDAEEILENLSSKLDTDELYSVLQMFAVREQ</sequence>
<evidence type="ECO:0000256" key="9">
    <source>
        <dbReference type="ARBA" id="ARBA00032380"/>
    </source>
</evidence>
<dbReference type="FunFam" id="1.10.600.10:FF:000001">
    <property type="entry name" value="Geranylgeranyl diphosphate synthase"/>
    <property type="match status" value="1"/>
</dbReference>
<evidence type="ECO:0000256" key="1">
    <source>
        <dbReference type="ARBA" id="ARBA00001946"/>
    </source>
</evidence>
<evidence type="ECO:0000256" key="7">
    <source>
        <dbReference type="ARBA" id="ARBA00022842"/>
    </source>
</evidence>
<comment type="similarity">
    <text evidence="2 12">Belongs to the FPP/GGPP synthase family.</text>
</comment>
<dbReference type="OrthoDB" id="9805316at2"/>
<accession>A0A0F7HKQ7</accession>
<name>A0A0F7HKQ7_9STAP</name>
<reference evidence="14 16" key="3">
    <citation type="submission" date="2016-10" db="EMBL/GenBank/DDBJ databases">
        <authorList>
            <person name="Varghese N."/>
            <person name="Submissions S."/>
        </authorList>
    </citation>
    <scope>NUCLEOTIDE SEQUENCE [LARGE SCALE GENOMIC DNA]</scope>
    <source>
        <strain evidence="14 16">CGMCC 1.6501</strain>
    </source>
</reference>
<dbReference type="GO" id="GO:0004337">
    <property type="term" value="F:(2E,6E)-farnesyl diphosphate synthase activity"/>
    <property type="evidence" value="ECO:0007669"/>
    <property type="project" value="UniProtKB-EC"/>
</dbReference>
<evidence type="ECO:0000256" key="4">
    <source>
        <dbReference type="ARBA" id="ARBA00015100"/>
    </source>
</evidence>
<keyword evidence="7" id="KW-0460">Magnesium</keyword>
<keyword evidence="6" id="KW-0479">Metal-binding</keyword>
<proteinExistence type="inferred from homology"/>
<dbReference type="Proteomes" id="UP000034029">
    <property type="component" value="Chromosome"/>
</dbReference>
<evidence type="ECO:0000256" key="12">
    <source>
        <dbReference type="RuleBase" id="RU004466"/>
    </source>
</evidence>
<dbReference type="AlphaFoldDB" id="A0A0F7HKQ7"/>
<evidence type="ECO:0000256" key="10">
    <source>
        <dbReference type="ARBA" id="ARBA00032873"/>
    </source>
</evidence>
<keyword evidence="5 12" id="KW-0808">Transferase</keyword>
<evidence type="ECO:0000256" key="8">
    <source>
        <dbReference type="ARBA" id="ARBA00023229"/>
    </source>
</evidence>